<dbReference type="InterPro" id="IPR017517">
    <property type="entry name" value="Maleyloyr_isom"/>
</dbReference>
<dbReference type="EMBL" id="CP002786">
    <property type="protein sequence ID" value="AEF41286.1"/>
    <property type="molecule type" value="Genomic_DNA"/>
</dbReference>
<protein>
    <recommendedName>
        <fullName evidence="1">Mycothiol-dependent maleylpyruvate isomerase metal-binding domain-containing protein</fullName>
    </recommendedName>
</protein>
<dbReference type="InterPro" id="IPR024344">
    <property type="entry name" value="MDMPI_metal-binding"/>
</dbReference>
<accession>F6EJ54</accession>
<sequence>MSATPVTASTVPPISHSEAHDLAREAYERFAAVLRQVQPDQWSNQTDCAAWTVRDLAGHLAGAMQSAASVRQMIREQWEVKRRAKTLGGDEVDHMTAVQVERTAHLSTAELVSLCAELAPKAARGRSRIPAAARRFARFPVTIGDQIDETWSLGYLVDVILTRDTWLHRIDLCRAIGVNPVLDAKHDGRIIADIVAEWARRHGKPFDLTLTGPAFGVYENPGADAEKITIDAVEYCRILSGRTSGDGLLGVAVPF</sequence>
<dbReference type="eggNOG" id="ENOG5030UXH">
    <property type="taxonomic scope" value="Bacteria"/>
</dbReference>
<dbReference type="GO" id="GO:0046872">
    <property type="term" value="F:metal ion binding"/>
    <property type="evidence" value="ECO:0007669"/>
    <property type="project" value="InterPro"/>
</dbReference>
<organism evidence="2 3">
    <name type="scientific">Hoyosella subflava (strain DSM 45089 / JCM 17490 / NBRC 109087 / DQS3-9A1)</name>
    <name type="common">Amycolicicoccus subflavus</name>
    <dbReference type="NCBI Taxonomy" id="443218"/>
    <lineage>
        <taxon>Bacteria</taxon>
        <taxon>Bacillati</taxon>
        <taxon>Actinomycetota</taxon>
        <taxon>Actinomycetes</taxon>
        <taxon>Mycobacteriales</taxon>
        <taxon>Hoyosellaceae</taxon>
        <taxon>Hoyosella</taxon>
    </lineage>
</organism>
<dbReference type="HOGENOM" id="CLU_094190_0_0_11"/>
<feature type="domain" description="Mycothiol-dependent maleylpyruvate isomerase metal-binding" evidence="1">
    <location>
        <begin position="24"/>
        <end position="172"/>
    </location>
</feature>
<dbReference type="AlphaFoldDB" id="F6EJ54"/>
<name>F6EJ54_HOYSD</name>
<evidence type="ECO:0000259" key="1">
    <source>
        <dbReference type="Pfam" id="PF11716"/>
    </source>
</evidence>
<keyword evidence="3" id="KW-1185">Reference proteome</keyword>
<proteinExistence type="predicted"/>
<dbReference type="InterPro" id="IPR034660">
    <property type="entry name" value="DinB/YfiT-like"/>
</dbReference>
<dbReference type="KEGG" id="asd:AS9A_2839"/>
<dbReference type="Gene3D" id="1.20.120.450">
    <property type="entry name" value="dinb family like domain"/>
    <property type="match status" value="1"/>
</dbReference>
<reference evidence="2 3" key="1">
    <citation type="journal article" date="2011" name="J. Bacteriol.">
        <title>Complete genome sequence of Amycolicicoccus subflavus DQS3-9A1T, an actinomycete isolated from crude oil-polluted soil.</title>
        <authorList>
            <person name="Cai M."/>
            <person name="Chen W.M."/>
            <person name="Nie Y."/>
            <person name="Chi C.Q."/>
            <person name="Wang Y.N."/>
            <person name="Tang Y.Q."/>
            <person name="Li G.Y."/>
            <person name="Wu X.L."/>
        </authorList>
    </citation>
    <scope>NUCLEOTIDE SEQUENCE [LARGE SCALE GENOMIC DNA]</scope>
    <source>
        <strain evidence="3">DSM 45089 / DQS3-9A1</strain>
    </source>
</reference>
<dbReference type="NCBIfam" id="TIGR03083">
    <property type="entry name" value="maleylpyruvate isomerase family mycothiol-dependent enzyme"/>
    <property type="match status" value="1"/>
</dbReference>
<dbReference type="SUPFAM" id="SSF109854">
    <property type="entry name" value="DinB/YfiT-like putative metalloenzymes"/>
    <property type="match status" value="1"/>
</dbReference>
<evidence type="ECO:0000313" key="2">
    <source>
        <dbReference type="EMBL" id="AEF41286.1"/>
    </source>
</evidence>
<gene>
    <name evidence="2" type="ordered locus">AS9A_2839</name>
</gene>
<dbReference type="Pfam" id="PF11716">
    <property type="entry name" value="MDMPI_N"/>
    <property type="match status" value="1"/>
</dbReference>
<evidence type="ECO:0000313" key="3">
    <source>
        <dbReference type="Proteomes" id="UP000009235"/>
    </source>
</evidence>
<dbReference type="Proteomes" id="UP000009235">
    <property type="component" value="Chromosome"/>
</dbReference>